<keyword evidence="2" id="KW-0067">ATP-binding</keyword>
<gene>
    <name evidence="2" type="ORF">SAMN05216276_1003291</name>
</gene>
<accession>A0A239BJT9</accession>
<reference evidence="2 3" key="1">
    <citation type="submission" date="2017-06" db="EMBL/GenBank/DDBJ databases">
        <authorList>
            <person name="Kim H.J."/>
            <person name="Triplett B.A."/>
        </authorList>
    </citation>
    <scope>NUCLEOTIDE SEQUENCE [LARGE SCALE GENOMIC DNA]</scope>
    <source>
        <strain evidence="2 3">CGMCC 4.2132</strain>
    </source>
</reference>
<keyword evidence="3" id="KW-1185">Reference proteome</keyword>
<dbReference type="Proteomes" id="UP000198282">
    <property type="component" value="Unassembled WGS sequence"/>
</dbReference>
<organism evidence="2 3">
    <name type="scientific">Streptosporangium subroseum</name>
    <dbReference type="NCBI Taxonomy" id="106412"/>
    <lineage>
        <taxon>Bacteria</taxon>
        <taxon>Bacillati</taxon>
        <taxon>Actinomycetota</taxon>
        <taxon>Actinomycetes</taxon>
        <taxon>Streptosporangiales</taxon>
        <taxon>Streptosporangiaceae</taxon>
        <taxon>Streptosporangium</taxon>
    </lineage>
</organism>
<dbReference type="PANTHER" id="PTHR30595">
    <property type="entry name" value="GLPR-RELATED TRANSCRIPTIONAL REPRESSOR"/>
    <property type="match status" value="1"/>
</dbReference>
<sequence>MAGMTTDLADLLGDRESTVLEFKLSAFNRDKIGQAICALANDLCGRGGGDLLIGVDDRGEPVLILDTSDQELLRLTEYRNSGQILDRPSMTVETATFKSRPVIRIQVKASATPPVRYDGVVWVRPGPTTRKATREDERVLAERRRAIDGPFDGRSVPGSTLSDLDLALFRSTYLPSVVSPEVIEENGRPEELQLASLRMADLTATPTVLGLLVLGFSPGGFIPGAYLQFVRYDGKGLEAAIADDQELRCNVVDLGGRLDALLRGHLHTQVVEDEGFREVQRPDYPLAALREACMNAVMHRNYETSYAPVRILWFADRIEITNPGGPYGQVRVDNFDRVSDFRNPSLAAAMKSLGYVNRFGRGIGRIQASLEANGNPPAEFLVDDSSWSVTLRRAE</sequence>
<dbReference type="InterPro" id="IPR038461">
    <property type="entry name" value="Schlafen_AlbA_2_dom_sf"/>
</dbReference>
<dbReference type="EMBL" id="FZOD01000003">
    <property type="protein sequence ID" value="SNS08415.1"/>
    <property type="molecule type" value="Genomic_DNA"/>
</dbReference>
<dbReference type="Gene3D" id="3.30.565.60">
    <property type="match status" value="1"/>
</dbReference>
<dbReference type="Gene3D" id="3.30.950.30">
    <property type="entry name" value="Schlafen, AAA domain"/>
    <property type="match status" value="1"/>
</dbReference>
<dbReference type="InterPro" id="IPR007421">
    <property type="entry name" value="Schlafen_AlbA_2_dom"/>
</dbReference>
<feature type="domain" description="Schlafen AlbA-2" evidence="1">
    <location>
        <begin position="16"/>
        <end position="132"/>
    </location>
</feature>
<evidence type="ECO:0000259" key="1">
    <source>
        <dbReference type="Pfam" id="PF04326"/>
    </source>
</evidence>
<dbReference type="Pfam" id="PF13749">
    <property type="entry name" value="HATPase_c_4"/>
    <property type="match status" value="1"/>
</dbReference>
<keyword evidence="2" id="KW-0347">Helicase</keyword>
<keyword evidence="2" id="KW-0378">Hydrolase</keyword>
<dbReference type="GO" id="GO:0004386">
    <property type="term" value="F:helicase activity"/>
    <property type="evidence" value="ECO:0007669"/>
    <property type="project" value="UniProtKB-KW"/>
</dbReference>
<proteinExistence type="predicted"/>
<name>A0A239BJT9_9ACTN</name>
<evidence type="ECO:0000313" key="2">
    <source>
        <dbReference type="EMBL" id="SNS08415.1"/>
    </source>
</evidence>
<evidence type="ECO:0000313" key="3">
    <source>
        <dbReference type="Proteomes" id="UP000198282"/>
    </source>
</evidence>
<protein>
    <submittedName>
        <fullName evidence="2">ATP-dependent DNA helicase RecG</fullName>
    </submittedName>
</protein>
<keyword evidence="2" id="KW-0547">Nucleotide-binding</keyword>
<dbReference type="Pfam" id="PF04326">
    <property type="entry name" value="SLFN_AlbA_2"/>
    <property type="match status" value="1"/>
</dbReference>
<dbReference type="InterPro" id="IPR038475">
    <property type="entry name" value="RecG_C_sf"/>
</dbReference>
<dbReference type="PANTHER" id="PTHR30595:SF6">
    <property type="entry name" value="SCHLAFEN ALBA-2 DOMAIN-CONTAINING PROTEIN"/>
    <property type="match status" value="1"/>
</dbReference>
<dbReference type="AlphaFoldDB" id="A0A239BJT9"/>